<dbReference type="InterPro" id="IPR002789">
    <property type="entry name" value="HerA_central"/>
</dbReference>
<accession>D1PB27</accession>
<evidence type="ECO:0000259" key="1">
    <source>
        <dbReference type="Pfam" id="PF01935"/>
    </source>
</evidence>
<name>D1PB27_9BACT</name>
<dbReference type="InterPro" id="IPR008571">
    <property type="entry name" value="HerA-like"/>
</dbReference>
<dbReference type="PANTHER" id="PTHR42957">
    <property type="entry name" value="HELICASE MJ1565-RELATED"/>
    <property type="match status" value="1"/>
</dbReference>
<proteinExistence type="predicted"/>
<protein>
    <recommendedName>
        <fullName evidence="1">Helicase HerA central domain-containing protein</fullName>
    </recommendedName>
</protein>
<keyword evidence="3" id="KW-1185">Reference proteome</keyword>
<evidence type="ECO:0000313" key="3">
    <source>
        <dbReference type="Proteomes" id="UP000004477"/>
    </source>
</evidence>
<dbReference type="STRING" id="537011.PREVCOP_04403"/>
<dbReference type="HOGENOM" id="CLU_010030_0_0_10"/>
<dbReference type="PaxDb" id="537011-PREVCOP_04403"/>
<dbReference type="AlphaFoldDB" id="D1PB27"/>
<gene>
    <name evidence="2" type="ORF">PREVCOP_04403</name>
</gene>
<reference evidence="2" key="1">
    <citation type="submission" date="2009-11" db="EMBL/GenBank/DDBJ databases">
        <authorList>
            <person name="Weinstock G."/>
            <person name="Sodergren E."/>
            <person name="Clifton S."/>
            <person name="Fulton L."/>
            <person name="Fulton B."/>
            <person name="Courtney L."/>
            <person name="Fronick C."/>
            <person name="Harrison M."/>
            <person name="Strong C."/>
            <person name="Farmer C."/>
            <person name="Delahaunty K."/>
            <person name="Markovic C."/>
            <person name="Hall O."/>
            <person name="Minx P."/>
            <person name="Tomlinson C."/>
            <person name="Mitreva M."/>
            <person name="Nelson J."/>
            <person name="Hou S."/>
            <person name="Wollam A."/>
            <person name="Pepin K.H."/>
            <person name="Johnson M."/>
            <person name="Bhonagiri V."/>
            <person name="Nash W.E."/>
            <person name="Warren W."/>
            <person name="Chinwalla A."/>
            <person name="Mardis E.R."/>
            <person name="Wilson R.K."/>
        </authorList>
    </citation>
    <scope>NUCLEOTIDE SEQUENCE [LARGE SCALE GENOMIC DNA]</scope>
    <source>
        <strain evidence="2">DSM 18205</strain>
    </source>
</reference>
<sequence>MERKYLEGISLSSSANPFHLEAIDSTLKDEAYWLRIKQVGKPLRDSAEDCFTAIQKILYSCFLPNTIQLLFLVEGDGKESRMYVGLRSVSESVKARSYVKGLNEFIKGAWPGLQTELVDESDDGLAGIKKDIAAENINYIYALTGIPSMESQYKSVYPATLDNLIAGMNRSKRYAYFVVADPVETCDVEAMIYQCRDMNGQAESLKSINITEGISQGTSSSLTHGTSSSVSEGVSHTISESVSKKDFSRLGKTALCATGLGLAASVFPAAGAVVDGVANAAGAILPGALSMIGLSSIGNIITNITPTKTSGVSDSTTITNTHGESNSETIGVNESKSHSISRNIVNKHIEAVSEHLFYHSKRFESGKAIGLWKVGVYLMADKKSDIQGGAMQLRSILSGQESIFEPIRIHDITIAVDDIRKNSLARLCSPILMIDNQHEQRFEHPMGKNYKELKTVLTTKELSYLINFPLRTVPGISVVDSSPEFSLNQTETNRECIAFGKLLYGGSMTEIEYKLPLAVLARHTLLAGINGTGKTNTVQAILNGLKDKIPFLIIEPAKTEYVDWAIEYNKVHKDTPIDIYMPGCKKYRGVFVPKPLRVNPFEPVWLDATQDPNVLSHIDRLKSTFAAAFPMYDILPVLMEDLIYTIYQQKTTDWLSDVPVFGKTKSPTLNSMSVCVDKVIDHCHYEERIASNMKACLNTRINSLKRGWRGETLNCTKSTSCEELYERPVVINLSYVGDDTDKAFFMAVILQQLYEYRQALAEVGLVDFNNNDCQHLTVIEEAHRVMMKCDNPDMPQYKSALMFSNMLSEIRAYGEGMFLVDQVPTRLIPDAIKNTNTKITHRLVAEDDCKAIAESMGISKEQRMIIPKLLVGQCLVSTSLNTDKYWVQVNKVK</sequence>
<dbReference type="Proteomes" id="UP000004477">
    <property type="component" value="Unassembled WGS sequence"/>
</dbReference>
<dbReference type="Pfam" id="PF01935">
    <property type="entry name" value="DUF87"/>
    <property type="match status" value="1"/>
</dbReference>
<dbReference type="InterPro" id="IPR027417">
    <property type="entry name" value="P-loop_NTPase"/>
</dbReference>
<evidence type="ECO:0000313" key="2">
    <source>
        <dbReference type="EMBL" id="EFB35984.1"/>
    </source>
</evidence>
<organism evidence="2 3">
    <name type="scientific">Segatella copri DSM 18205</name>
    <dbReference type="NCBI Taxonomy" id="537011"/>
    <lineage>
        <taxon>Bacteria</taxon>
        <taxon>Pseudomonadati</taxon>
        <taxon>Bacteroidota</taxon>
        <taxon>Bacteroidia</taxon>
        <taxon>Bacteroidales</taxon>
        <taxon>Prevotellaceae</taxon>
        <taxon>Segatella</taxon>
    </lineage>
</organism>
<dbReference type="EMBL" id="ACBX02000011">
    <property type="protein sequence ID" value="EFB35984.1"/>
    <property type="molecule type" value="Genomic_DNA"/>
</dbReference>
<dbReference type="SUPFAM" id="SSF52540">
    <property type="entry name" value="P-loop containing nucleoside triphosphate hydrolases"/>
    <property type="match status" value="1"/>
</dbReference>
<comment type="caution">
    <text evidence="2">The sequence shown here is derived from an EMBL/GenBank/DDBJ whole genome shotgun (WGS) entry which is preliminary data.</text>
</comment>
<dbReference type="Gene3D" id="3.40.50.300">
    <property type="entry name" value="P-loop containing nucleotide triphosphate hydrolases"/>
    <property type="match status" value="2"/>
</dbReference>
<dbReference type="PANTHER" id="PTHR42957:SF1">
    <property type="entry name" value="HELICASE MJ1565-RELATED"/>
    <property type="match status" value="1"/>
</dbReference>
<feature type="domain" description="Helicase HerA central" evidence="1">
    <location>
        <begin position="498"/>
        <end position="751"/>
    </location>
</feature>